<accession>A0AAD6A8B1</accession>
<protein>
    <submittedName>
        <fullName evidence="1">Uncharacterized protein</fullName>
    </submittedName>
</protein>
<sequence>SIFKPLLNSMVDEQWHQCRLCSNTKRENLSRRVRDMRVFPSSLLTSCHRQIST</sequence>
<organism evidence="1 2">
    <name type="scientific">Pogonophryne albipinna</name>
    <dbReference type="NCBI Taxonomy" id="1090488"/>
    <lineage>
        <taxon>Eukaryota</taxon>
        <taxon>Metazoa</taxon>
        <taxon>Chordata</taxon>
        <taxon>Craniata</taxon>
        <taxon>Vertebrata</taxon>
        <taxon>Euteleostomi</taxon>
        <taxon>Actinopterygii</taxon>
        <taxon>Neopterygii</taxon>
        <taxon>Teleostei</taxon>
        <taxon>Neoteleostei</taxon>
        <taxon>Acanthomorphata</taxon>
        <taxon>Eupercaria</taxon>
        <taxon>Perciformes</taxon>
        <taxon>Notothenioidei</taxon>
        <taxon>Pogonophryne</taxon>
    </lineage>
</organism>
<evidence type="ECO:0000313" key="1">
    <source>
        <dbReference type="EMBL" id="KAJ4920087.1"/>
    </source>
</evidence>
<dbReference type="AlphaFoldDB" id="A0AAD6A8B1"/>
<dbReference type="EMBL" id="JAPTMU010000226">
    <property type="protein sequence ID" value="KAJ4920087.1"/>
    <property type="molecule type" value="Genomic_DNA"/>
</dbReference>
<reference evidence="1" key="1">
    <citation type="submission" date="2022-11" db="EMBL/GenBank/DDBJ databases">
        <title>Chromosome-level genome of Pogonophryne albipinna.</title>
        <authorList>
            <person name="Jo E."/>
        </authorList>
    </citation>
    <scope>NUCLEOTIDE SEQUENCE</scope>
    <source>
        <strain evidence="1">SGF0006</strain>
        <tissue evidence="1">Muscle</tissue>
    </source>
</reference>
<dbReference type="Proteomes" id="UP001219934">
    <property type="component" value="Unassembled WGS sequence"/>
</dbReference>
<proteinExistence type="predicted"/>
<name>A0AAD6A8B1_9TELE</name>
<comment type="caution">
    <text evidence="1">The sequence shown here is derived from an EMBL/GenBank/DDBJ whole genome shotgun (WGS) entry which is preliminary data.</text>
</comment>
<feature type="non-terminal residue" evidence="1">
    <location>
        <position position="1"/>
    </location>
</feature>
<keyword evidence="2" id="KW-1185">Reference proteome</keyword>
<evidence type="ECO:0000313" key="2">
    <source>
        <dbReference type="Proteomes" id="UP001219934"/>
    </source>
</evidence>
<feature type="non-terminal residue" evidence="1">
    <location>
        <position position="53"/>
    </location>
</feature>
<gene>
    <name evidence="1" type="ORF">JOQ06_027993</name>
</gene>